<keyword evidence="3" id="KW-0238">DNA-binding</keyword>
<keyword evidence="2" id="KW-0805">Transcription regulation</keyword>
<evidence type="ECO:0000256" key="5">
    <source>
        <dbReference type="ARBA" id="ARBA00023242"/>
    </source>
</evidence>
<dbReference type="GO" id="GO:0003700">
    <property type="term" value="F:DNA-binding transcription factor activity"/>
    <property type="evidence" value="ECO:0007669"/>
    <property type="project" value="InterPro"/>
</dbReference>
<dbReference type="GO" id="GO:0005634">
    <property type="term" value="C:nucleus"/>
    <property type="evidence" value="ECO:0007669"/>
    <property type="project" value="UniProtKB-SubCell"/>
</dbReference>
<sequence>MVQLQNLGTCFLGSDFKILKYISYRVGFRGTSAADVKRNATRSSASTFSAGRRLTPELPSTEASPSSSSRLSSIINTAAPARVPWELPPPHSTNPIRSDCCADLRRLVSLSSLYLRCLCKMQRLSSSAEVGLGKTGEDLGQIACRGVTFYRRTGRWESHKWNCGKQVYLGGFDTAHAAARYIYLGVFDTDIEAARAYDEAAIKYNGREAVTNFVRSSYYGEIITEANHQGGDHNLDLNLGISPPSLGKCLNEVDTSLQCHTEISSMHDGRDLRVENPVAAAWNSPAILPRMGRAKEQRIEFGRLCFPGWASHCQVNSTSVPSSSAAASSGFSSLPSPPHSSHLSPDILTQPNPTSQGICFSLSTPSSERIPDFPHFYYR</sequence>
<organism evidence="8 9">
    <name type="scientific">Punica granatum</name>
    <name type="common">Pomegranate</name>
    <dbReference type="NCBI Taxonomy" id="22663"/>
    <lineage>
        <taxon>Eukaryota</taxon>
        <taxon>Viridiplantae</taxon>
        <taxon>Streptophyta</taxon>
        <taxon>Embryophyta</taxon>
        <taxon>Tracheophyta</taxon>
        <taxon>Spermatophyta</taxon>
        <taxon>Magnoliopsida</taxon>
        <taxon>eudicotyledons</taxon>
        <taxon>Gunneridae</taxon>
        <taxon>Pentapetalae</taxon>
        <taxon>rosids</taxon>
        <taxon>malvids</taxon>
        <taxon>Myrtales</taxon>
        <taxon>Lythraceae</taxon>
        <taxon>Punica</taxon>
    </lineage>
</organism>
<gene>
    <name evidence="8" type="ORF">CRG98_048438</name>
</gene>
<dbReference type="PROSITE" id="PS51032">
    <property type="entry name" value="AP2_ERF"/>
    <property type="match status" value="1"/>
</dbReference>
<name>A0A2I0HHN1_PUNGR</name>
<accession>A0A2I0HHN1</accession>
<feature type="compositionally biased region" description="Low complexity" evidence="6">
    <location>
        <begin position="324"/>
        <end position="345"/>
    </location>
</feature>
<dbReference type="CDD" id="cd00018">
    <property type="entry name" value="AP2"/>
    <property type="match status" value="1"/>
</dbReference>
<evidence type="ECO:0000256" key="2">
    <source>
        <dbReference type="ARBA" id="ARBA00023015"/>
    </source>
</evidence>
<feature type="region of interest" description="Disordered" evidence="6">
    <location>
        <begin position="45"/>
        <end position="70"/>
    </location>
</feature>
<evidence type="ECO:0000256" key="3">
    <source>
        <dbReference type="ARBA" id="ARBA00023125"/>
    </source>
</evidence>
<keyword evidence="4" id="KW-0804">Transcription</keyword>
<evidence type="ECO:0000256" key="6">
    <source>
        <dbReference type="SAM" id="MobiDB-lite"/>
    </source>
</evidence>
<dbReference type="PANTHER" id="PTHR32467">
    <property type="entry name" value="AP2-LIKE ETHYLENE-RESPONSIVE TRANSCRIPTION FACTOR"/>
    <property type="match status" value="1"/>
</dbReference>
<dbReference type="InterPro" id="IPR016177">
    <property type="entry name" value="DNA-bd_dom_sf"/>
</dbReference>
<dbReference type="SUPFAM" id="SSF54171">
    <property type="entry name" value="DNA-binding domain"/>
    <property type="match status" value="2"/>
</dbReference>
<feature type="region of interest" description="Disordered" evidence="6">
    <location>
        <begin position="324"/>
        <end position="348"/>
    </location>
</feature>
<comment type="caution">
    <text evidence="8">The sequence shown here is derived from an EMBL/GenBank/DDBJ whole genome shotgun (WGS) entry which is preliminary data.</text>
</comment>
<dbReference type="InterPro" id="IPR001471">
    <property type="entry name" value="AP2/ERF_dom"/>
</dbReference>
<dbReference type="EMBL" id="PGOL01009147">
    <property type="protein sequence ID" value="PKI31192.1"/>
    <property type="molecule type" value="Genomic_DNA"/>
</dbReference>
<evidence type="ECO:0000259" key="7">
    <source>
        <dbReference type="PROSITE" id="PS51032"/>
    </source>
</evidence>
<dbReference type="GO" id="GO:0003677">
    <property type="term" value="F:DNA binding"/>
    <property type="evidence" value="ECO:0007669"/>
    <property type="project" value="UniProtKB-KW"/>
</dbReference>
<feature type="compositionally biased region" description="Low complexity" evidence="6">
    <location>
        <begin position="56"/>
        <end position="70"/>
    </location>
</feature>
<reference evidence="8 9" key="1">
    <citation type="submission" date="2017-11" db="EMBL/GenBank/DDBJ databases">
        <title>De-novo sequencing of pomegranate (Punica granatum L.) genome.</title>
        <authorList>
            <person name="Akparov Z."/>
            <person name="Amiraslanov A."/>
            <person name="Hajiyeva S."/>
            <person name="Abbasov M."/>
            <person name="Kaur K."/>
            <person name="Hamwieh A."/>
            <person name="Solovyev V."/>
            <person name="Salamov A."/>
            <person name="Braich B."/>
            <person name="Kosarev P."/>
            <person name="Mahmoud A."/>
            <person name="Hajiyev E."/>
            <person name="Babayeva S."/>
            <person name="Izzatullayeva V."/>
            <person name="Mammadov A."/>
            <person name="Mammadov A."/>
            <person name="Sharifova S."/>
            <person name="Ojaghi J."/>
            <person name="Eynullazada K."/>
            <person name="Bayramov B."/>
            <person name="Abdulazimova A."/>
            <person name="Shahmuradov I."/>
        </authorList>
    </citation>
    <scope>NUCLEOTIDE SEQUENCE [LARGE SCALE GENOMIC DNA]</scope>
    <source>
        <strain evidence="9">cv. AG2017</strain>
        <tissue evidence="8">Leaf</tissue>
    </source>
</reference>
<keyword evidence="5" id="KW-0539">Nucleus</keyword>
<evidence type="ECO:0000256" key="4">
    <source>
        <dbReference type="ARBA" id="ARBA00023163"/>
    </source>
</evidence>
<comment type="subcellular location">
    <subcellularLocation>
        <location evidence="1">Nucleus</location>
    </subcellularLocation>
</comment>
<protein>
    <recommendedName>
        <fullName evidence="7">AP2/ERF domain-containing protein</fullName>
    </recommendedName>
</protein>
<feature type="domain" description="AP2/ERF" evidence="7">
    <location>
        <begin position="143"/>
        <end position="214"/>
    </location>
</feature>
<evidence type="ECO:0000313" key="9">
    <source>
        <dbReference type="Proteomes" id="UP000233551"/>
    </source>
</evidence>
<dbReference type="SMART" id="SM00380">
    <property type="entry name" value="AP2"/>
    <property type="match status" value="1"/>
</dbReference>
<proteinExistence type="predicted"/>
<keyword evidence="9" id="KW-1185">Reference proteome</keyword>
<evidence type="ECO:0000313" key="8">
    <source>
        <dbReference type="EMBL" id="PKI31192.1"/>
    </source>
</evidence>
<dbReference type="Proteomes" id="UP000233551">
    <property type="component" value="Unassembled WGS sequence"/>
</dbReference>
<dbReference type="AlphaFoldDB" id="A0A2I0HHN1"/>
<dbReference type="PANTHER" id="PTHR32467:SF118">
    <property type="entry name" value="ETHYLENE-RESPONSIVE TRANSCRIPTION FACTOR RAP2-7"/>
    <property type="match status" value="1"/>
</dbReference>
<dbReference type="Gene3D" id="3.30.730.10">
    <property type="entry name" value="AP2/ERF domain"/>
    <property type="match status" value="2"/>
</dbReference>
<evidence type="ECO:0000256" key="1">
    <source>
        <dbReference type="ARBA" id="ARBA00004123"/>
    </source>
</evidence>
<dbReference type="STRING" id="22663.A0A2I0HHN1"/>
<dbReference type="InterPro" id="IPR036955">
    <property type="entry name" value="AP2/ERF_dom_sf"/>
</dbReference>